<accession>A0A9P5TKK2</accession>
<dbReference type="EMBL" id="JADNYJ010000081">
    <property type="protein sequence ID" value="KAF8889152.1"/>
    <property type="molecule type" value="Genomic_DNA"/>
</dbReference>
<keyword evidence="2" id="KW-1185">Reference proteome</keyword>
<comment type="caution">
    <text evidence="1">The sequence shown here is derived from an EMBL/GenBank/DDBJ whole genome shotgun (WGS) entry which is preliminary data.</text>
</comment>
<dbReference type="AlphaFoldDB" id="A0A9P5TKK2"/>
<protein>
    <submittedName>
        <fullName evidence="1">Uncharacterized protein</fullName>
    </submittedName>
</protein>
<sequence length="124" mass="14363">MANDVRRRLDHVYRVLKLRCDIVKDWLTCSGHCPLSISFLHTTRLTGLRELMDHFFKAGDLTFQIFQTMVSFSRRWNEIELVMPKEMYPLLGEMVPDPIATLPVLRSIRASINENMPDNPSGSI</sequence>
<dbReference type="Proteomes" id="UP000724874">
    <property type="component" value="Unassembled WGS sequence"/>
</dbReference>
<proteinExistence type="predicted"/>
<name>A0A9P5TKK2_GYMJU</name>
<evidence type="ECO:0000313" key="1">
    <source>
        <dbReference type="EMBL" id="KAF8889152.1"/>
    </source>
</evidence>
<evidence type="ECO:0000313" key="2">
    <source>
        <dbReference type="Proteomes" id="UP000724874"/>
    </source>
</evidence>
<organism evidence="1 2">
    <name type="scientific">Gymnopilus junonius</name>
    <name type="common">Spectacular rustgill mushroom</name>
    <name type="synonym">Gymnopilus spectabilis subsp. junonius</name>
    <dbReference type="NCBI Taxonomy" id="109634"/>
    <lineage>
        <taxon>Eukaryota</taxon>
        <taxon>Fungi</taxon>
        <taxon>Dikarya</taxon>
        <taxon>Basidiomycota</taxon>
        <taxon>Agaricomycotina</taxon>
        <taxon>Agaricomycetes</taxon>
        <taxon>Agaricomycetidae</taxon>
        <taxon>Agaricales</taxon>
        <taxon>Agaricineae</taxon>
        <taxon>Hymenogastraceae</taxon>
        <taxon>Gymnopilus</taxon>
    </lineage>
</organism>
<gene>
    <name evidence="1" type="ORF">CPB84DRAFT_1943810</name>
</gene>
<reference evidence="1" key="1">
    <citation type="submission" date="2020-11" db="EMBL/GenBank/DDBJ databases">
        <authorList>
            <consortium name="DOE Joint Genome Institute"/>
            <person name="Ahrendt S."/>
            <person name="Riley R."/>
            <person name="Andreopoulos W."/>
            <person name="LaButti K."/>
            <person name="Pangilinan J."/>
            <person name="Ruiz-duenas F.J."/>
            <person name="Barrasa J.M."/>
            <person name="Sanchez-Garcia M."/>
            <person name="Camarero S."/>
            <person name="Miyauchi S."/>
            <person name="Serrano A."/>
            <person name="Linde D."/>
            <person name="Babiker R."/>
            <person name="Drula E."/>
            <person name="Ayuso-Fernandez I."/>
            <person name="Pacheco R."/>
            <person name="Padilla G."/>
            <person name="Ferreira P."/>
            <person name="Barriuso J."/>
            <person name="Kellner H."/>
            <person name="Castanera R."/>
            <person name="Alfaro M."/>
            <person name="Ramirez L."/>
            <person name="Pisabarro A.G."/>
            <person name="Kuo A."/>
            <person name="Tritt A."/>
            <person name="Lipzen A."/>
            <person name="He G."/>
            <person name="Yan M."/>
            <person name="Ng V."/>
            <person name="Cullen D."/>
            <person name="Martin F."/>
            <person name="Rosso M.-N."/>
            <person name="Henrissat B."/>
            <person name="Hibbett D."/>
            <person name="Martinez A.T."/>
            <person name="Grigoriev I.V."/>
        </authorList>
    </citation>
    <scope>NUCLEOTIDE SEQUENCE</scope>
    <source>
        <strain evidence="1">AH 44721</strain>
    </source>
</reference>